<name>A0ABR7YAW1_9SPHI</name>
<dbReference type="PANTHER" id="PTHR43301">
    <property type="entry name" value="ARABINAN ENDO-1,5-ALPHA-L-ARABINOSIDASE"/>
    <property type="match status" value="1"/>
</dbReference>
<evidence type="ECO:0000256" key="1">
    <source>
        <dbReference type="ARBA" id="ARBA00004834"/>
    </source>
</evidence>
<dbReference type="Proteomes" id="UP000651271">
    <property type="component" value="Unassembled WGS sequence"/>
</dbReference>
<evidence type="ECO:0000313" key="8">
    <source>
        <dbReference type="EMBL" id="MBD1428448.1"/>
    </source>
</evidence>
<gene>
    <name evidence="8" type="ORF">H8B04_02510</name>
</gene>
<proteinExistence type="inferred from homology"/>
<dbReference type="RefSeq" id="WP_190301339.1">
    <property type="nucleotide sequence ID" value="NZ_JACOIJ010000003.1"/>
</dbReference>
<dbReference type="PANTHER" id="PTHR43301:SF3">
    <property type="entry name" value="ARABINAN ENDO-1,5-ALPHA-L-ARABINOSIDASE A-RELATED"/>
    <property type="match status" value="1"/>
</dbReference>
<evidence type="ECO:0000256" key="6">
    <source>
        <dbReference type="SAM" id="MobiDB-lite"/>
    </source>
</evidence>
<feature type="chain" id="PRO_5045872546" evidence="7">
    <location>
        <begin position="21"/>
        <end position="337"/>
    </location>
</feature>
<comment type="pathway">
    <text evidence="1 5">Glycan metabolism; L-arabinan degradation.</text>
</comment>
<comment type="caution">
    <text evidence="8">The sequence shown here is derived from an EMBL/GenBank/DDBJ whole genome shotgun (WGS) entry which is preliminary data.</text>
</comment>
<feature type="signal peptide" evidence="7">
    <location>
        <begin position="1"/>
        <end position="20"/>
    </location>
</feature>
<evidence type="ECO:0000256" key="3">
    <source>
        <dbReference type="ARBA" id="ARBA00022801"/>
    </source>
</evidence>
<accession>A0ABR7YAW1</accession>
<evidence type="ECO:0000256" key="4">
    <source>
        <dbReference type="ARBA" id="ARBA00023295"/>
    </source>
</evidence>
<evidence type="ECO:0000256" key="7">
    <source>
        <dbReference type="SAM" id="SignalP"/>
    </source>
</evidence>
<evidence type="ECO:0000256" key="5">
    <source>
        <dbReference type="PIRNR" id="PIRNR026534"/>
    </source>
</evidence>
<dbReference type="InterPro" id="IPR006710">
    <property type="entry name" value="Glyco_hydro_43"/>
</dbReference>
<sequence length="337" mass="37855">MRLKLINLLFSFFISISVFAQPTGKLAVHDPVMIKHQDTYYLFSTGHGIAVSSSRDMINWKREKPVFSVPPQWTVEKVPTFKGHIWAPDIAFFNGRYYLYYSVSAFGKNTSGIGVATNVTLDKDDPNFKWQDHGLVIQSIPGQTNWNAIDPNIILDKKGTPYMSFGSFWDGIKLVKLSKDGLRVEDDITNIPTIASRKKSSKDPNPPSVDDNPKDAGGNAIEAPFIFKHKDYYYLFVSIDYCCKGVNSTYKMIVGRSKNIKGPYLDEKGIDLAQAGGKLVLAGNENWHGVGHNAVVHTENQDYILFHGYDAKDAGRSKLLIKKITWDKQGWPTVKLN</sequence>
<evidence type="ECO:0000313" key="9">
    <source>
        <dbReference type="Proteomes" id="UP000651271"/>
    </source>
</evidence>
<dbReference type="InterPro" id="IPR023296">
    <property type="entry name" value="Glyco_hydro_beta-prop_sf"/>
</dbReference>
<reference evidence="8 9" key="1">
    <citation type="submission" date="2020-08" db="EMBL/GenBank/DDBJ databases">
        <title>Sphingobacterium sp. DN04309 isolated from aquaculture water.</title>
        <authorList>
            <person name="Zhang M."/>
        </authorList>
    </citation>
    <scope>NUCLEOTIDE SEQUENCE [LARGE SCALE GENOMIC DNA]</scope>
    <source>
        <strain evidence="8 9">DN04309</strain>
    </source>
</reference>
<dbReference type="SUPFAM" id="SSF75005">
    <property type="entry name" value="Arabinanase/levansucrase/invertase"/>
    <property type="match status" value="1"/>
</dbReference>
<keyword evidence="4 5" id="KW-0326">Glycosidase</keyword>
<keyword evidence="3 5" id="KW-0378">Hydrolase</keyword>
<comment type="similarity">
    <text evidence="2 5">Belongs to the glycosyl hydrolase 43 family.</text>
</comment>
<dbReference type="CDD" id="cd18830">
    <property type="entry name" value="GH43_CjArb43A-like"/>
    <property type="match status" value="1"/>
</dbReference>
<feature type="region of interest" description="Disordered" evidence="6">
    <location>
        <begin position="193"/>
        <end position="216"/>
    </location>
</feature>
<dbReference type="InterPro" id="IPR050727">
    <property type="entry name" value="GH43_arabinanases"/>
</dbReference>
<dbReference type="Gene3D" id="2.115.10.20">
    <property type="entry name" value="Glycosyl hydrolase domain, family 43"/>
    <property type="match status" value="1"/>
</dbReference>
<keyword evidence="9" id="KW-1185">Reference proteome</keyword>
<organism evidence="8 9">
    <name type="scientific">Sphingobacterium litopenaei</name>
    <dbReference type="NCBI Taxonomy" id="2763500"/>
    <lineage>
        <taxon>Bacteria</taxon>
        <taxon>Pseudomonadati</taxon>
        <taxon>Bacteroidota</taxon>
        <taxon>Sphingobacteriia</taxon>
        <taxon>Sphingobacteriales</taxon>
        <taxon>Sphingobacteriaceae</taxon>
        <taxon>Sphingobacterium</taxon>
    </lineage>
</organism>
<dbReference type="Pfam" id="PF04616">
    <property type="entry name" value="Glyco_hydro_43"/>
    <property type="match status" value="1"/>
</dbReference>
<keyword evidence="7" id="KW-0732">Signal</keyword>
<evidence type="ECO:0000256" key="2">
    <source>
        <dbReference type="ARBA" id="ARBA00009865"/>
    </source>
</evidence>
<protein>
    <submittedName>
        <fullName evidence="8">Arabinan endo-1,5-alpha-L-arabinosidase</fullName>
    </submittedName>
</protein>
<dbReference type="InterPro" id="IPR016840">
    <property type="entry name" value="Glyco_hydro_43_endo_a_Ara-ase"/>
</dbReference>
<dbReference type="PIRSF" id="PIRSF026534">
    <property type="entry name" value="Endo_alpha-L-arabinosidase"/>
    <property type="match status" value="1"/>
</dbReference>
<dbReference type="EMBL" id="JACOIJ010000003">
    <property type="protein sequence ID" value="MBD1428448.1"/>
    <property type="molecule type" value="Genomic_DNA"/>
</dbReference>